<name>A0A1F5KKV4_9BACT</name>
<sequence length="79" mass="9111">MISSKASKKLKLLKKSHQDAILSAFEEIKEDPLIGKPLTRELTGRFSYRVGVYRVIYKINQKDQIIQVLSAGHRAHVYR</sequence>
<proteinExistence type="inferred from homology"/>
<gene>
    <name evidence="3" type="ORF">A3D25_01540</name>
</gene>
<dbReference type="Gene3D" id="3.30.2310.20">
    <property type="entry name" value="RelE-like"/>
    <property type="match status" value="1"/>
</dbReference>
<evidence type="ECO:0000256" key="2">
    <source>
        <dbReference type="ARBA" id="ARBA00022649"/>
    </source>
</evidence>
<dbReference type="InterPro" id="IPR007712">
    <property type="entry name" value="RelE/ParE_toxin"/>
</dbReference>
<dbReference type="PANTHER" id="PTHR35601">
    <property type="entry name" value="TOXIN RELE"/>
    <property type="match status" value="1"/>
</dbReference>
<dbReference type="Proteomes" id="UP000177328">
    <property type="component" value="Unassembled WGS sequence"/>
</dbReference>
<protein>
    <recommendedName>
        <fullName evidence="5">Addiction module toxin RelE</fullName>
    </recommendedName>
</protein>
<dbReference type="InterPro" id="IPR035093">
    <property type="entry name" value="RelE/ParE_toxin_dom_sf"/>
</dbReference>
<evidence type="ECO:0000313" key="4">
    <source>
        <dbReference type="Proteomes" id="UP000177328"/>
    </source>
</evidence>
<reference evidence="3 4" key="1">
    <citation type="journal article" date="2016" name="Nat. Commun.">
        <title>Thousands of microbial genomes shed light on interconnected biogeochemical processes in an aquifer system.</title>
        <authorList>
            <person name="Anantharaman K."/>
            <person name="Brown C.T."/>
            <person name="Hug L.A."/>
            <person name="Sharon I."/>
            <person name="Castelle C.J."/>
            <person name="Probst A.J."/>
            <person name="Thomas B.C."/>
            <person name="Singh A."/>
            <person name="Wilkins M.J."/>
            <person name="Karaoz U."/>
            <person name="Brodie E.L."/>
            <person name="Williams K.H."/>
            <person name="Hubbard S.S."/>
            <person name="Banfield J.F."/>
        </authorList>
    </citation>
    <scope>NUCLEOTIDE SEQUENCE [LARGE SCALE GENOMIC DNA]</scope>
</reference>
<comment type="similarity">
    <text evidence="1">Belongs to the RelE toxin family.</text>
</comment>
<dbReference type="Pfam" id="PF05016">
    <property type="entry name" value="ParE_toxin"/>
    <property type="match status" value="1"/>
</dbReference>
<keyword evidence="2" id="KW-1277">Toxin-antitoxin system</keyword>
<dbReference type="PANTHER" id="PTHR35601:SF1">
    <property type="entry name" value="TOXIN RELE"/>
    <property type="match status" value="1"/>
</dbReference>
<dbReference type="EMBL" id="MFDD01000002">
    <property type="protein sequence ID" value="OGE41425.1"/>
    <property type="molecule type" value="Genomic_DNA"/>
</dbReference>
<comment type="caution">
    <text evidence="3">The sequence shown here is derived from an EMBL/GenBank/DDBJ whole genome shotgun (WGS) entry which is preliminary data.</text>
</comment>
<dbReference type="SUPFAM" id="SSF143011">
    <property type="entry name" value="RelE-like"/>
    <property type="match status" value="1"/>
</dbReference>
<organism evidence="3 4">
    <name type="scientific">Candidatus Daviesbacteria bacterium RIFCSPHIGHO2_02_FULL_43_12</name>
    <dbReference type="NCBI Taxonomy" id="1797776"/>
    <lineage>
        <taxon>Bacteria</taxon>
        <taxon>Candidatus Daviesiibacteriota</taxon>
    </lineage>
</organism>
<dbReference type="AlphaFoldDB" id="A0A1F5KKV4"/>
<evidence type="ECO:0000256" key="1">
    <source>
        <dbReference type="ARBA" id="ARBA00006226"/>
    </source>
</evidence>
<accession>A0A1F5KKV4</accession>
<evidence type="ECO:0000313" key="3">
    <source>
        <dbReference type="EMBL" id="OGE41425.1"/>
    </source>
</evidence>
<dbReference type="NCBIfam" id="TIGR02385">
    <property type="entry name" value="RelE_StbE"/>
    <property type="match status" value="1"/>
</dbReference>
<evidence type="ECO:0008006" key="5">
    <source>
        <dbReference type="Google" id="ProtNLM"/>
    </source>
</evidence>